<evidence type="ECO:0000256" key="1">
    <source>
        <dbReference type="ARBA" id="ARBA00022729"/>
    </source>
</evidence>
<dbReference type="SMART" id="SM00321">
    <property type="entry name" value="WSC"/>
    <property type="match status" value="3"/>
</dbReference>
<dbReference type="Pfam" id="PF09118">
    <property type="entry name" value="GO-like_E_set"/>
    <property type="match status" value="1"/>
</dbReference>
<reference evidence="3 4" key="1">
    <citation type="submission" date="2019-02" db="EMBL/GenBank/DDBJ databases">
        <title>Genome sequencing of the rare red list fungi Dentipellis fragilis.</title>
        <authorList>
            <person name="Buettner E."/>
            <person name="Kellner H."/>
        </authorList>
    </citation>
    <scope>NUCLEOTIDE SEQUENCE [LARGE SCALE GENOMIC DNA]</scope>
    <source>
        <strain evidence="3 4">DSM 105465</strain>
    </source>
</reference>
<dbReference type="InterPro" id="IPR037293">
    <property type="entry name" value="Gal_Oxidase_central_sf"/>
</dbReference>
<dbReference type="CDD" id="cd02851">
    <property type="entry name" value="E_set_GO_C"/>
    <property type="match status" value="1"/>
</dbReference>
<evidence type="ECO:0000259" key="2">
    <source>
        <dbReference type="PROSITE" id="PS51212"/>
    </source>
</evidence>
<keyword evidence="4" id="KW-1185">Reference proteome</keyword>
<feature type="domain" description="WSC" evidence="2">
    <location>
        <begin position="659"/>
        <end position="755"/>
    </location>
</feature>
<dbReference type="PANTHER" id="PTHR32208:SF105">
    <property type="entry name" value="COPPER RADICAL OXIDASE"/>
    <property type="match status" value="1"/>
</dbReference>
<keyword evidence="1" id="KW-0732">Signal</keyword>
<dbReference type="Gene3D" id="2.60.40.10">
    <property type="entry name" value="Immunoglobulins"/>
    <property type="match status" value="1"/>
</dbReference>
<sequence>MPNFKAQDARFPALRPQPCKQKAGSGICALRWPPGPAEPRFVDHGLACIPKTLDDTRTILELLGAQLSVLVARRRRVIHACSRTPAMIACCLRKGRVSSVHRGYAALRHDQAFSQDVRELDPGGESQWKGVFSVILHSLEITLPIHLHAKIMPSICRSETESLAASERAAADLGRSIIPSSEMNWPLAGDPTCLRAGARASFTEFSGVFRAIGAPSFPVRKRTAASTRKSIRQDSTGNKVAKDRVWSLQHAFKLPDAAVNFLYSTPPRFKRGLVDSTFFSTPLPVHGARTMVHLTLFQASLCLTVIPLIHAIHVPHNHYHHKRQGDVIPTDLPGNWSSLGCYTDNPGARTLSSASFVSTDNMTVESCIAVTYLRTAARTLRPRIATRHARAMRRKLAVLVDVSAYTGAEPSLPRLPIIAPSSGLWQSLGCFNDSADRALSVGMNVANNSVQTCTAACFTSGYPLAGMEFADECYCGLTMVNGAISEPDGDCDMTCSGNSSEFCGGPNRLNVYNYTGTDLPPVSGGGGGGGGNNGAPVFPVLSGLPIPWKYNACWVDNVNGRIFPTQLPDNANTTVESCVNDCSAQNFTLVGIEFSTQCFCGDNLIEGAVEAPDSDCSMGCGGNATEACGGPNRLSVYTSTGNVTAFPVPTAQKTGLPGKWEYKGCLAEPVPNRVFPWQLFNTNNNSAEACLNQCAAFGYPAAGMEFGDECYCGDVEDIQATGAQFAPETDCNIACSGDPIHLCGGGSRLNAYFWNGTLNDWHTPDNIGRYEYFIGGLVVPLIATVGINNKVSFLEKFGTSEFDNSTGAYELDLSLVNDTSLAWREMHVKSDVFCSGAVVLPDKAARLINVGGWSLDSTFGVRLYAPDGSPGVNGTNDWEENKDELKLQNGRWYPSALVLTNGSILIVGGESGSNAPAVPTLEILPRPPGGDTTVFLDFLNRTDPNNLYPFLFNLPSGNVFIGYYNEARILNPENWDVVKVLPNMPGSVNSFLSGRTYPLEGSAVLLPQFAPYTDPVTVLICGGSNFGVAVDNCVLISPEVDNATWTLERMPSKRVMSCMAALPDGTFMILNGAQQGVAGFGLASDPNLNALLYDPSQPINSRISILNNTIVARLYHSEATLLPDGRVLVSGSDPQTPGFPEEMRVEVYIPPYLNEGRTQPTVNVTETDWNYGGTYTINVHLFHGDTSTMKVSLVAATSSTHGNTMGGRTIFPAFSCNGNACTITAPPNAKISPPGWHQLFILDGPTPSHSAWIRIGGDPAQLGNWPDFPDFTLPGV</sequence>
<dbReference type="Pfam" id="PF07250">
    <property type="entry name" value="Glyoxal_oxid_N"/>
    <property type="match status" value="1"/>
</dbReference>
<evidence type="ECO:0000313" key="3">
    <source>
        <dbReference type="EMBL" id="TFY70583.1"/>
    </source>
</evidence>
<dbReference type="InterPro" id="IPR015202">
    <property type="entry name" value="GO-like_E_set"/>
</dbReference>
<comment type="caution">
    <text evidence="3">The sequence shown here is derived from an EMBL/GenBank/DDBJ whole genome shotgun (WGS) entry which is preliminary data.</text>
</comment>
<dbReference type="InterPro" id="IPR014756">
    <property type="entry name" value="Ig_E-set"/>
</dbReference>
<dbReference type="Proteomes" id="UP000298327">
    <property type="component" value="Unassembled WGS sequence"/>
</dbReference>
<protein>
    <recommendedName>
        <fullName evidence="2">WSC domain-containing protein</fullName>
    </recommendedName>
</protein>
<dbReference type="InterPro" id="IPR013783">
    <property type="entry name" value="Ig-like_fold"/>
</dbReference>
<dbReference type="InterPro" id="IPR009880">
    <property type="entry name" value="Glyoxal_oxidase_N"/>
</dbReference>
<dbReference type="OrthoDB" id="2019572at2759"/>
<accession>A0A4Y9Z9T4</accession>
<feature type="domain" description="WSC" evidence="2">
    <location>
        <begin position="547"/>
        <end position="640"/>
    </location>
</feature>
<dbReference type="InterPro" id="IPR011043">
    <property type="entry name" value="Gal_Oxase/kelch_b-propeller"/>
</dbReference>
<feature type="domain" description="WSC" evidence="2">
    <location>
        <begin position="424"/>
        <end position="515"/>
    </location>
</feature>
<dbReference type="Pfam" id="PF01822">
    <property type="entry name" value="WSC"/>
    <property type="match status" value="3"/>
</dbReference>
<evidence type="ECO:0000313" key="4">
    <source>
        <dbReference type="Proteomes" id="UP000298327"/>
    </source>
</evidence>
<dbReference type="InterPro" id="IPR002889">
    <property type="entry name" value="WSC_carb-bd"/>
</dbReference>
<proteinExistence type="predicted"/>
<dbReference type="AlphaFoldDB" id="A0A4Y9Z9T4"/>
<name>A0A4Y9Z9T4_9AGAM</name>
<dbReference type="STRING" id="205917.A0A4Y9Z9T4"/>
<gene>
    <name evidence="3" type="ORF">EVG20_g2426</name>
</gene>
<dbReference type="Gene3D" id="2.130.10.80">
    <property type="entry name" value="Galactose oxidase/kelch, beta-propeller"/>
    <property type="match status" value="1"/>
</dbReference>
<dbReference type="EMBL" id="SEOQ01000094">
    <property type="protein sequence ID" value="TFY70583.1"/>
    <property type="molecule type" value="Genomic_DNA"/>
</dbReference>
<organism evidence="3 4">
    <name type="scientific">Dentipellis fragilis</name>
    <dbReference type="NCBI Taxonomy" id="205917"/>
    <lineage>
        <taxon>Eukaryota</taxon>
        <taxon>Fungi</taxon>
        <taxon>Dikarya</taxon>
        <taxon>Basidiomycota</taxon>
        <taxon>Agaricomycotina</taxon>
        <taxon>Agaricomycetes</taxon>
        <taxon>Russulales</taxon>
        <taxon>Hericiaceae</taxon>
        <taxon>Dentipellis</taxon>
    </lineage>
</organism>
<dbReference type="SUPFAM" id="SSF81296">
    <property type="entry name" value="E set domains"/>
    <property type="match status" value="1"/>
</dbReference>
<dbReference type="PROSITE" id="PS51212">
    <property type="entry name" value="WSC"/>
    <property type="match status" value="3"/>
</dbReference>
<dbReference type="PANTHER" id="PTHR32208">
    <property type="entry name" value="SECRETED PROTEIN-RELATED"/>
    <property type="match status" value="1"/>
</dbReference>
<dbReference type="SUPFAM" id="SSF50965">
    <property type="entry name" value="Galactose oxidase, central domain"/>
    <property type="match status" value="1"/>
</dbReference>